<proteinExistence type="predicted"/>
<accession>A0AAV3NW75</accession>
<evidence type="ECO:0000313" key="2">
    <source>
        <dbReference type="Proteomes" id="UP001454036"/>
    </source>
</evidence>
<protein>
    <submittedName>
        <fullName evidence="1">Uncharacterized protein</fullName>
    </submittedName>
</protein>
<sequence>MWKETTVESVFIVKKTTERGSPELLNLLENSPEFVSCRSEFASCISEESKSICCWVTGVRCCSSLDRRTCSSGEEQATGASCRNR</sequence>
<dbReference type="AlphaFoldDB" id="A0AAV3NW75"/>
<organism evidence="1 2">
    <name type="scientific">Lithospermum erythrorhizon</name>
    <name type="common">Purple gromwell</name>
    <name type="synonym">Lithospermum officinale var. erythrorhizon</name>
    <dbReference type="NCBI Taxonomy" id="34254"/>
    <lineage>
        <taxon>Eukaryota</taxon>
        <taxon>Viridiplantae</taxon>
        <taxon>Streptophyta</taxon>
        <taxon>Embryophyta</taxon>
        <taxon>Tracheophyta</taxon>
        <taxon>Spermatophyta</taxon>
        <taxon>Magnoliopsida</taxon>
        <taxon>eudicotyledons</taxon>
        <taxon>Gunneridae</taxon>
        <taxon>Pentapetalae</taxon>
        <taxon>asterids</taxon>
        <taxon>lamiids</taxon>
        <taxon>Boraginales</taxon>
        <taxon>Boraginaceae</taxon>
        <taxon>Boraginoideae</taxon>
        <taxon>Lithospermeae</taxon>
        <taxon>Lithospermum</taxon>
    </lineage>
</organism>
<reference evidence="1 2" key="1">
    <citation type="submission" date="2024-01" db="EMBL/GenBank/DDBJ databases">
        <title>The complete chloroplast genome sequence of Lithospermum erythrorhizon: insights into the phylogenetic relationship among Boraginaceae species and the maternal lineages of purple gromwells.</title>
        <authorList>
            <person name="Okada T."/>
            <person name="Watanabe K."/>
        </authorList>
    </citation>
    <scope>NUCLEOTIDE SEQUENCE [LARGE SCALE GENOMIC DNA]</scope>
</reference>
<dbReference type="Proteomes" id="UP001454036">
    <property type="component" value="Unassembled WGS sequence"/>
</dbReference>
<evidence type="ECO:0000313" key="1">
    <source>
        <dbReference type="EMBL" id="GAA0143386.1"/>
    </source>
</evidence>
<gene>
    <name evidence="1" type="ORF">LIER_04082</name>
</gene>
<keyword evidence="2" id="KW-1185">Reference proteome</keyword>
<comment type="caution">
    <text evidence="1">The sequence shown here is derived from an EMBL/GenBank/DDBJ whole genome shotgun (WGS) entry which is preliminary data.</text>
</comment>
<dbReference type="EMBL" id="BAABME010000511">
    <property type="protein sequence ID" value="GAA0143386.1"/>
    <property type="molecule type" value="Genomic_DNA"/>
</dbReference>
<name>A0AAV3NW75_LITER</name>